<dbReference type="InParanoid" id="A0A409XI31"/>
<protein>
    <submittedName>
        <fullName evidence="2">Uncharacterized protein</fullName>
    </submittedName>
</protein>
<reference evidence="2 3" key="1">
    <citation type="journal article" date="2018" name="Evol. Lett.">
        <title>Horizontal gene cluster transfer increased hallucinogenic mushroom diversity.</title>
        <authorList>
            <person name="Reynolds H.T."/>
            <person name="Vijayakumar V."/>
            <person name="Gluck-Thaler E."/>
            <person name="Korotkin H.B."/>
            <person name="Matheny P.B."/>
            <person name="Slot J.C."/>
        </authorList>
    </citation>
    <scope>NUCLEOTIDE SEQUENCE [LARGE SCALE GENOMIC DNA]</scope>
    <source>
        <strain evidence="2 3">2631</strain>
    </source>
</reference>
<dbReference type="Proteomes" id="UP000283269">
    <property type="component" value="Unassembled WGS sequence"/>
</dbReference>
<evidence type="ECO:0000313" key="2">
    <source>
        <dbReference type="EMBL" id="PPQ90381.1"/>
    </source>
</evidence>
<feature type="region of interest" description="Disordered" evidence="1">
    <location>
        <begin position="57"/>
        <end position="83"/>
    </location>
</feature>
<evidence type="ECO:0000256" key="1">
    <source>
        <dbReference type="SAM" id="MobiDB-lite"/>
    </source>
</evidence>
<proteinExistence type="predicted"/>
<sequence>MSTTPQMSTNMPETVIFQGDIHDVESVLQWVINHSEDAQAASAIVNNIERALMEYFGDPEDPHMTGTPLQGLSSTPHTPTSTDVSSTDFYQSCVEYVDDFWQWVIRDSEDAESAAARLEQASIDIENLHQLLTECKNVVMMETLQDPSPSTGYHTPLHFRDSISPIPMPDQSPLVDEELWPVINNHIPRLTVPFAAEGHYPHSTITSPPSHLHSEPSTLDSMIETHRINHKSTLVDCHERTINHH</sequence>
<feature type="compositionally biased region" description="Polar residues" evidence="1">
    <location>
        <begin position="67"/>
        <end position="83"/>
    </location>
</feature>
<gene>
    <name evidence="2" type="ORF">CVT25_007792</name>
</gene>
<accession>A0A409XI31</accession>
<keyword evidence="3" id="KW-1185">Reference proteome</keyword>
<dbReference type="EMBL" id="NHYD01001642">
    <property type="protein sequence ID" value="PPQ90381.1"/>
    <property type="molecule type" value="Genomic_DNA"/>
</dbReference>
<dbReference type="AlphaFoldDB" id="A0A409XI31"/>
<evidence type="ECO:0000313" key="3">
    <source>
        <dbReference type="Proteomes" id="UP000283269"/>
    </source>
</evidence>
<organism evidence="2 3">
    <name type="scientific">Psilocybe cyanescens</name>
    <dbReference type="NCBI Taxonomy" id="93625"/>
    <lineage>
        <taxon>Eukaryota</taxon>
        <taxon>Fungi</taxon>
        <taxon>Dikarya</taxon>
        <taxon>Basidiomycota</taxon>
        <taxon>Agaricomycotina</taxon>
        <taxon>Agaricomycetes</taxon>
        <taxon>Agaricomycetidae</taxon>
        <taxon>Agaricales</taxon>
        <taxon>Agaricineae</taxon>
        <taxon>Strophariaceae</taxon>
        <taxon>Psilocybe</taxon>
    </lineage>
</organism>
<name>A0A409XI31_PSICY</name>
<comment type="caution">
    <text evidence="2">The sequence shown here is derived from an EMBL/GenBank/DDBJ whole genome shotgun (WGS) entry which is preliminary data.</text>
</comment>